<dbReference type="FunFam" id="3.30.1130.10:FF:000012">
    <property type="entry name" value="GTP cyclohydrolase 1"/>
    <property type="match status" value="1"/>
</dbReference>
<dbReference type="PANTHER" id="PTHR11073">
    <property type="entry name" value="CALRETICULIN AND CALNEXIN"/>
    <property type="match status" value="1"/>
</dbReference>
<evidence type="ECO:0000259" key="21">
    <source>
        <dbReference type="Pfam" id="PF01227"/>
    </source>
</evidence>
<comment type="similarity">
    <text evidence="3">Belongs to the GTP cyclohydrolase I family.</text>
</comment>
<dbReference type="GO" id="GO:0051082">
    <property type="term" value="F:unfolded protein binding"/>
    <property type="evidence" value="ECO:0007669"/>
    <property type="project" value="InterPro"/>
</dbReference>
<keyword evidence="11" id="KW-0289">Folate biosynthesis</keyword>
<keyword evidence="14 19" id="KW-0472">Membrane</keyword>
<dbReference type="InterPro" id="IPR043133">
    <property type="entry name" value="GTP-CH-I_C/QueF"/>
</dbReference>
<feature type="domain" description="GTP cyclohydrolase I" evidence="21">
    <location>
        <begin position="34"/>
        <end position="211"/>
    </location>
</feature>
<keyword evidence="7 19" id="KW-0812">Transmembrane</keyword>
<dbReference type="HAMAP" id="MF_00223">
    <property type="entry name" value="FolE"/>
    <property type="match status" value="1"/>
</dbReference>
<dbReference type="NCBIfam" id="NF006826">
    <property type="entry name" value="PRK09347.1-3"/>
    <property type="match status" value="1"/>
</dbReference>
<dbReference type="STRING" id="113226.A0A139I750"/>
<evidence type="ECO:0000256" key="18">
    <source>
        <dbReference type="PIRSR" id="PIRSR601580-3"/>
    </source>
</evidence>
<dbReference type="Proteomes" id="UP000073492">
    <property type="component" value="Unassembled WGS sequence"/>
</dbReference>
<dbReference type="EC" id="3.5.4.16" evidence="5"/>
<dbReference type="InterPro" id="IPR001580">
    <property type="entry name" value="Calret/calnex"/>
</dbReference>
<protein>
    <recommendedName>
        <fullName evidence="6">GTP cyclohydrolase 1</fullName>
        <ecNumber evidence="5">3.5.4.16</ecNumber>
    </recommendedName>
    <alternativeName>
        <fullName evidence="16">GTP cyclohydrolase I</fullName>
    </alternativeName>
</protein>
<keyword evidence="9" id="KW-0378">Hydrolase</keyword>
<keyword evidence="23" id="KW-1185">Reference proteome</keyword>
<dbReference type="AlphaFoldDB" id="A0A139I750"/>
<dbReference type="NCBIfam" id="NF006825">
    <property type="entry name" value="PRK09347.1-2"/>
    <property type="match status" value="1"/>
</dbReference>
<feature type="compositionally biased region" description="Acidic residues" evidence="20">
    <location>
        <begin position="527"/>
        <end position="539"/>
    </location>
</feature>
<dbReference type="OrthoDB" id="1938156at2759"/>
<feature type="compositionally biased region" description="Basic and acidic residues" evidence="20">
    <location>
        <begin position="504"/>
        <end position="526"/>
    </location>
</feature>
<evidence type="ECO:0000256" key="16">
    <source>
        <dbReference type="ARBA" id="ARBA00030854"/>
    </source>
</evidence>
<dbReference type="NCBIfam" id="TIGR00063">
    <property type="entry name" value="folE"/>
    <property type="match status" value="1"/>
</dbReference>
<comment type="subcellular location">
    <subcellularLocation>
        <location evidence="1">Endoplasmic reticulum membrane</location>
        <topology evidence="1">Single-pass type I membrane protein</topology>
    </subcellularLocation>
</comment>
<feature type="region of interest" description="Disordered" evidence="20">
    <location>
        <begin position="485"/>
        <end position="588"/>
    </location>
</feature>
<feature type="region of interest" description="Disordered" evidence="20">
    <location>
        <begin position="1"/>
        <end position="25"/>
    </location>
</feature>
<evidence type="ECO:0000256" key="13">
    <source>
        <dbReference type="ARBA" id="ARBA00023134"/>
    </source>
</evidence>
<dbReference type="FunFam" id="2.10.250.10:FF:000001">
    <property type="entry name" value="Calnexin homolog"/>
    <property type="match status" value="1"/>
</dbReference>
<dbReference type="Gene3D" id="3.30.1130.10">
    <property type="match status" value="1"/>
</dbReference>
<dbReference type="SUPFAM" id="SSF55620">
    <property type="entry name" value="Tetrahydrobiopterin biosynthesis enzymes-like"/>
    <property type="match status" value="1"/>
</dbReference>
<dbReference type="GO" id="GO:0003934">
    <property type="term" value="F:GTP cyclohydrolase I activity"/>
    <property type="evidence" value="ECO:0007669"/>
    <property type="project" value="UniProtKB-EC"/>
</dbReference>
<dbReference type="PROSITE" id="PS00804">
    <property type="entry name" value="CALRETICULIN_2"/>
    <property type="match status" value="1"/>
</dbReference>
<dbReference type="PROSITE" id="PS00859">
    <property type="entry name" value="GTP_CYCLOHYDROL_1_1"/>
    <property type="match status" value="1"/>
</dbReference>
<dbReference type="Pfam" id="PF01227">
    <property type="entry name" value="GTP_cyclohydroI"/>
    <property type="match status" value="1"/>
</dbReference>
<accession>A0A139I750</accession>
<evidence type="ECO:0000256" key="15">
    <source>
        <dbReference type="ARBA" id="ARBA00023186"/>
    </source>
</evidence>
<dbReference type="SUPFAM" id="SSF63887">
    <property type="entry name" value="P-domain of calnexin/calreticulin"/>
    <property type="match status" value="1"/>
</dbReference>
<keyword evidence="13" id="KW-0342">GTP-binding</keyword>
<keyword evidence="15 19" id="KW-0143">Chaperone</keyword>
<dbReference type="Gene3D" id="2.60.120.200">
    <property type="match status" value="1"/>
</dbReference>
<dbReference type="InterPro" id="IPR043134">
    <property type="entry name" value="GTP-CH-I_N"/>
</dbReference>
<dbReference type="InterPro" id="IPR020602">
    <property type="entry name" value="GTP_CycHdrlase_I_dom"/>
</dbReference>
<evidence type="ECO:0000256" key="9">
    <source>
        <dbReference type="ARBA" id="ARBA00022801"/>
    </source>
</evidence>
<evidence type="ECO:0000256" key="3">
    <source>
        <dbReference type="ARBA" id="ARBA00008085"/>
    </source>
</evidence>
<organism evidence="22 23">
    <name type="scientific">Pseudocercospora musae</name>
    <dbReference type="NCBI Taxonomy" id="113226"/>
    <lineage>
        <taxon>Eukaryota</taxon>
        <taxon>Fungi</taxon>
        <taxon>Dikarya</taxon>
        <taxon>Ascomycota</taxon>
        <taxon>Pezizomycotina</taxon>
        <taxon>Dothideomycetes</taxon>
        <taxon>Dothideomycetidae</taxon>
        <taxon>Mycosphaerellales</taxon>
        <taxon>Mycosphaerellaceae</taxon>
        <taxon>Pseudocercospora</taxon>
    </lineage>
</organism>
<dbReference type="FunFam" id="2.60.120.200:FF:000011">
    <property type="entry name" value="Probable calnexin"/>
    <property type="match status" value="1"/>
</dbReference>
<comment type="function">
    <text evidence="17">GTP cyclohydrolase 1 is the first enzyme in the biosynthetic pathway leading to folic acid.</text>
</comment>
<feature type="compositionally biased region" description="Acidic residues" evidence="20">
    <location>
        <begin position="564"/>
        <end position="573"/>
    </location>
</feature>
<dbReference type="GO" id="GO:0036503">
    <property type="term" value="P:ERAD pathway"/>
    <property type="evidence" value="ECO:0007669"/>
    <property type="project" value="TreeGrafter"/>
</dbReference>
<evidence type="ECO:0000313" key="22">
    <source>
        <dbReference type="EMBL" id="KXT10514.1"/>
    </source>
</evidence>
<keyword evidence="8" id="KW-0547">Nucleotide-binding</keyword>
<gene>
    <name evidence="22" type="ORF">AC579_2355</name>
</gene>
<dbReference type="InterPro" id="IPR001474">
    <property type="entry name" value="GTP_CycHdrlase_I"/>
</dbReference>
<dbReference type="GO" id="GO:0006457">
    <property type="term" value="P:protein folding"/>
    <property type="evidence" value="ECO:0007669"/>
    <property type="project" value="InterPro"/>
</dbReference>
<evidence type="ECO:0000256" key="4">
    <source>
        <dbReference type="ARBA" id="ARBA00010983"/>
    </source>
</evidence>
<feature type="compositionally biased region" description="Basic and acidic residues" evidence="20">
    <location>
        <begin position="767"/>
        <end position="788"/>
    </location>
</feature>
<dbReference type="GO" id="GO:0005509">
    <property type="term" value="F:calcium ion binding"/>
    <property type="evidence" value="ECO:0007669"/>
    <property type="project" value="InterPro"/>
</dbReference>
<evidence type="ECO:0000256" key="12">
    <source>
        <dbReference type="ARBA" id="ARBA00022989"/>
    </source>
</evidence>
<dbReference type="InterPro" id="IPR009033">
    <property type="entry name" value="Calreticulin/calnexin_P_dom_sf"/>
</dbReference>
<sequence>MQADGNDGSMPPDVNSTPVSVAAQSPKQVEAQIASAAKTILSSIGEDAERKGLRKTPERFARAMAFFTAGYGMSTDVVAPEDAMFEVSNNDMVIVRDIHVASLCEHHLVPFVGKIHIGYVPKGHVLGLSKFARIVEMYARRLQVQERLTEEVASAVQSVLAPEGIMVVAECSHMCMVMRGVQKTGSTTVTQCKKGVFRDDAQKAEEFLALLSRRGTQPAIQPSHSIPFHLHLHLHVDLPHTSSTLFCASSADGSNTMKLPSLLALGAAALVSADDPDSAASPVEASLPAFTPTALKAPFIEQFTDAWDARWKASHAKKENTEEEWQYVGNWEVEEPIIYKGIAGDKGLVLKDKAAHHAISAKFDEPIDNKGKSLVVSYEVKLQSFLECGGAYMKLLQDNAALASDEFSNASPYIIMFGPDKCGATNKVHFIFRHKNPKTGEYEEKHMNAAPSAEINKLSNLYSLIVRPDQTFELLINGESKKNGSLLEDFTPAVNPPAEIDDPDDKKPDTWVDEAKIRDPDATKPDDWDEDAPYEIVDDEAAKPEDWLEDEPLTIPDPAAEKPEDWDDEEDGDWVAPQISNPKCDDVSGCGPWEKPMIKNPAYKGKWSAPMIDNPEYKGVWKPRKIANPAFFEDKTPSDFEPMGAIGFELWTMNENILFDNIYIGHDEAQAKAFKKETWDVKRPQEEKAEKATKPVDDTKKSPMDLVFMEDPVLYIKEKTALFLELVQKNPVDAVKFVPEVAGTIALAIITILLVVFSAGSSAAPSKEELKAKAEKAKAAAQKTKDDVADAVASGADKAKDEVNKRTTRSSAQ</sequence>
<evidence type="ECO:0000256" key="14">
    <source>
        <dbReference type="ARBA" id="ARBA00023136"/>
    </source>
</evidence>
<evidence type="ECO:0000256" key="11">
    <source>
        <dbReference type="ARBA" id="ARBA00022909"/>
    </source>
</evidence>
<dbReference type="Gene3D" id="1.10.286.10">
    <property type="match status" value="1"/>
</dbReference>
<evidence type="ECO:0000256" key="2">
    <source>
        <dbReference type="ARBA" id="ARBA00005080"/>
    </source>
</evidence>
<dbReference type="GO" id="GO:0005525">
    <property type="term" value="F:GTP binding"/>
    <property type="evidence" value="ECO:0007669"/>
    <property type="project" value="UniProtKB-KW"/>
</dbReference>
<evidence type="ECO:0000256" key="1">
    <source>
        <dbReference type="ARBA" id="ARBA00004115"/>
    </source>
</evidence>
<evidence type="ECO:0000313" key="23">
    <source>
        <dbReference type="Proteomes" id="UP000073492"/>
    </source>
</evidence>
<comment type="caution">
    <text evidence="22">The sequence shown here is derived from an EMBL/GenBank/DDBJ whole genome shotgun (WGS) entry which is preliminary data.</text>
</comment>
<dbReference type="UniPathway" id="UPA00848">
    <property type="reaction ID" value="UER00151"/>
</dbReference>
<dbReference type="GO" id="GO:0046654">
    <property type="term" value="P:tetrahydrofolate biosynthetic process"/>
    <property type="evidence" value="ECO:0007669"/>
    <property type="project" value="InterPro"/>
</dbReference>
<dbReference type="EMBL" id="LFZO01000257">
    <property type="protein sequence ID" value="KXT10514.1"/>
    <property type="molecule type" value="Genomic_DNA"/>
</dbReference>
<feature type="disulfide bond" evidence="18">
    <location>
        <begin position="388"/>
        <end position="422"/>
    </location>
</feature>
<feature type="compositionally biased region" description="Polar residues" evidence="20">
    <location>
        <begin position="14"/>
        <end position="25"/>
    </location>
</feature>
<comment type="pathway">
    <text evidence="2">Cofactor biosynthesis; 7,8-dihydroneopterin triphosphate biosynthesis; 7,8-dihydroneopterin triphosphate from GTP: step 1/1.</text>
</comment>
<keyword evidence="18" id="KW-1015">Disulfide bond</keyword>
<proteinExistence type="inferred from homology"/>
<evidence type="ECO:0000256" key="10">
    <source>
        <dbReference type="ARBA" id="ARBA00022824"/>
    </source>
</evidence>
<dbReference type="InterPro" id="IPR013320">
    <property type="entry name" value="ConA-like_dom_sf"/>
</dbReference>
<name>A0A139I750_9PEZI</name>
<keyword evidence="10 19" id="KW-0256">Endoplasmic reticulum</keyword>
<evidence type="ECO:0000256" key="19">
    <source>
        <dbReference type="RuleBase" id="RU362126"/>
    </source>
</evidence>
<comment type="similarity">
    <text evidence="4 19">Belongs to the calreticulin family.</text>
</comment>
<dbReference type="PRINTS" id="PR00626">
    <property type="entry name" value="CALRETICULIN"/>
</dbReference>
<dbReference type="Pfam" id="PF00262">
    <property type="entry name" value="Calreticulin"/>
    <property type="match status" value="1"/>
</dbReference>
<dbReference type="InterPro" id="IPR018124">
    <property type="entry name" value="Calret/calnex_CS"/>
</dbReference>
<dbReference type="GO" id="GO:0046656">
    <property type="term" value="P:folic acid biosynthetic process"/>
    <property type="evidence" value="ECO:0007669"/>
    <property type="project" value="UniProtKB-KW"/>
</dbReference>
<dbReference type="SUPFAM" id="SSF49899">
    <property type="entry name" value="Concanavalin A-like lectins/glucanases"/>
    <property type="match status" value="1"/>
</dbReference>
<dbReference type="GO" id="GO:0005789">
    <property type="term" value="C:endoplasmic reticulum membrane"/>
    <property type="evidence" value="ECO:0007669"/>
    <property type="project" value="UniProtKB-SubCell"/>
</dbReference>
<evidence type="ECO:0000256" key="6">
    <source>
        <dbReference type="ARBA" id="ARBA00017272"/>
    </source>
</evidence>
<evidence type="ECO:0000256" key="7">
    <source>
        <dbReference type="ARBA" id="ARBA00022692"/>
    </source>
</evidence>
<dbReference type="PANTHER" id="PTHR11073:SF1">
    <property type="entry name" value="CALNEXIN 14D-RELATED"/>
    <property type="match status" value="1"/>
</dbReference>
<keyword evidence="12 19" id="KW-1133">Transmembrane helix</keyword>
<dbReference type="PROSITE" id="PS00860">
    <property type="entry name" value="GTP_CYCLOHYDROL_1_2"/>
    <property type="match status" value="1"/>
</dbReference>
<evidence type="ECO:0000256" key="17">
    <source>
        <dbReference type="ARBA" id="ARBA00055676"/>
    </source>
</evidence>
<evidence type="ECO:0000256" key="8">
    <source>
        <dbReference type="ARBA" id="ARBA00022741"/>
    </source>
</evidence>
<evidence type="ECO:0000256" key="5">
    <source>
        <dbReference type="ARBA" id="ARBA00012715"/>
    </source>
</evidence>
<dbReference type="InterPro" id="IPR018234">
    <property type="entry name" value="GTP_CycHdrlase_I_CS"/>
</dbReference>
<feature type="region of interest" description="Disordered" evidence="20">
    <location>
        <begin position="767"/>
        <end position="813"/>
    </location>
</feature>
<evidence type="ECO:0000256" key="20">
    <source>
        <dbReference type="SAM" id="MobiDB-lite"/>
    </source>
</evidence>
<feature type="transmembrane region" description="Helical" evidence="19">
    <location>
        <begin position="741"/>
        <end position="764"/>
    </location>
</feature>
<reference evidence="22 23" key="1">
    <citation type="submission" date="2015-07" db="EMBL/GenBank/DDBJ databases">
        <title>Comparative genomics of the Sigatoka disease complex on banana suggests a link between parallel evolutionary changes in Pseudocercospora fijiensis and Pseudocercospora eumusae and increased virulence on the banana host.</title>
        <authorList>
            <person name="Chang T.-C."/>
            <person name="Salvucci A."/>
            <person name="Crous P.W."/>
            <person name="Stergiopoulos I."/>
        </authorList>
    </citation>
    <scope>NUCLEOTIDE SEQUENCE [LARGE SCALE GENOMIC DNA]</scope>
    <source>
        <strain evidence="22 23">CBS 116634</strain>
    </source>
</reference>
<dbReference type="Gene3D" id="2.10.250.10">
    <property type="entry name" value="Calreticulin/calnexin, P domain"/>
    <property type="match status" value="1"/>
</dbReference>